<dbReference type="GO" id="GO:0006457">
    <property type="term" value="P:protein folding"/>
    <property type="evidence" value="ECO:0007669"/>
    <property type="project" value="InterPro"/>
</dbReference>
<accession>B3T1H2</accession>
<dbReference type="EC" id="5.2.1.8" evidence="1"/>
<dbReference type="EMBL" id="EU016575">
    <property type="protein sequence ID" value="ABZ06431.1"/>
    <property type="molecule type" value="Genomic_DNA"/>
</dbReference>
<dbReference type="PANTHER" id="PTHR45625">
    <property type="entry name" value="PEPTIDYL-PROLYL CIS-TRANS ISOMERASE-RELATED"/>
    <property type="match status" value="1"/>
</dbReference>
<dbReference type="Gene3D" id="2.40.100.10">
    <property type="entry name" value="Cyclophilin-like"/>
    <property type="match status" value="1"/>
</dbReference>
<dbReference type="PANTHER" id="PTHR45625:SF4">
    <property type="entry name" value="PEPTIDYLPROLYL ISOMERASE DOMAIN AND WD REPEAT-CONTAINING PROTEIN 1"/>
    <property type="match status" value="1"/>
</dbReference>
<dbReference type="Pfam" id="PF00160">
    <property type="entry name" value="Pro_isomerase"/>
    <property type="match status" value="1"/>
</dbReference>
<keyword evidence="2" id="KW-0697">Rotamase</keyword>
<name>B3T1H2_9ZZZZ</name>
<evidence type="ECO:0000256" key="2">
    <source>
        <dbReference type="ARBA" id="ARBA00023110"/>
    </source>
</evidence>
<dbReference type="PROSITE" id="PS50072">
    <property type="entry name" value="CSA_PPIASE_2"/>
    <property type="match status" value="1"/>
</dbReference>
<keyword evidence="3 5" id="KW-0413">Isomerase</keyword>
<dbReference type="SUPFAM" id="SSF50891">
    <property type="entry name" value="Cyclophilin-like"/>
    <property type="match status" value="1"/>
</dbReference>
<protein>
    <recommendedName>
        <fullName evidence="1">peptidylprolyl isomerase</fullName>
        <ecNumber evidence="1">5.2.1.8</ecNumber>
    </recommendedName>
</protein>
<organism evidence="5">
    <name type="scientific">uncultured marine microorganism HF4000_009L19</name>
    <dbReference type="NCBI Taxonomy" id="455516"/>
    <lineage>
        <taxon>unclassified sequences</taxon>
        <taxon>environmental samples</taxon>
    </lineage>
</organism>
<evidence type="ECO:0000256" key="3">
    <source>
        <dbReference type="ARBA" id="ARBA00023235"/>
    </source>
</evidence>
<dbReference type="PRINTS" id="PR00153">
    <property type="entry name" value="CSAPPISMRASE"/>
</dbReference>
<reference evidence="5" key="1">
    <citation type="journal article" date="2008" name="ISME J.">
        <title>Genomic patterns of recombination, clonal divergence and environment in marine microbial populations.</title>
        <authorList>
            <person name="Konstantinidis K.T."/>
            <person name="Delong E.F."/>
        </authorList>
    </citation>
    <scope>NUCLEOTIDE SEQUENCE</scope>
</reference>
<dbReference type="InterPro" id="IPR044666">
    <property type="entry name" value="Cyclophilin_A-like"/>
</dbReference>
<feature type="domain" description="PPIase cyclophilin-type" evidence="4">
    <location>
        <begin position="39"/>
        <end position="162"/>
    </location>
</feature>
<sequence length="194" mass="20574">MRVTRLLAMAAVLAAVGGGRTVAPIEAIQADDLTAVITTPKGDIRVTLFPAEAPVTVANFVNLAQRGYYDGLKFHRVMANFMIQGGDPNGNGTGGPGYRFADEFSPSLRHNSAGILSMANSGPGTNGSQFFITHGPTPHLDDLHSIFGKVSSGQDVVDAVAQDDVMTIVIEGDTASLLAAQKEHLDEWNRILDR</sequence>
<dbReference type="GO" id="GO:0003755">
    <property type="term" value="F:peptidyl-prolyl cis-trans isomerase activity"/>
    <property type="evidence" value="ECO:0007669"/>
    <property type="project" value="UniProtKB-KW"/>
</dbReference>
<dbReference type="PROSITE" id="PS00170">
    <property type="entry name" value="CSA_PPIASE_1"/>
    <property type="match status" value="1"/>
</dbReference>
<gene>
    <name evidence="5" type="ORF">ALOHA_HF4000009L19ctg2g6</name>
</gene>
<proteinExistence type="predicted"/>
<evidence type="ECO:0000313" key="5">
    <source>
        <dbReference type="EMBL" id="ABZ06431.1"/>
    </source>
</evidence>
<evidence type="ECO:0000259" key="4">
    <source>
        <dbReference type="PROSITE" id="PS50072"/>
    </source>
</evidence>
<dbReference type="CDD" id="cd00317">
    <property type="entry name" value="cyclophilin"/>
    <property type="match status" value="1"/>
</dbReference>
<dbReference type="InterPro" id="IPR002130">
    <property type="entry name" value="Cyclophilin-type_PPIase_dom"/>
</dbReference>
<dbReference type="InterPro" id="IPR020892">
    <property type="entry name" value="Cyclophilin-type_PPIase_CS"/>
</dbReference>
<dbReference type="AlphaFoldDB" id="B3T1H2"/>
<dbReference type="InterPro" id="IPR029000">
    <property type="entry name" value="Cyclophilin-like_dom_sf"/>
</dbReference>
<evidence type="ECO:0000256" key="1">
    <source>
        <dbReference type="ARBA" id="ARBA00013194"/>
    </source>
</evidence>